<dbReference type="UniPathway" id="UPA00031">
    <property type="reaction ID" value="UER00013"/>
</dbReference>
<dbReference type="FunFam" id="3.30.540.10:FF:000003">
    <property type="entry name" value="Inositol-1-monophosphatase"/>
    <property type="match status" value="1"/>
</dbReference>
<evidence type="ECO:0000256" key="5">
    <source>
        <dbReference type="ARBA" id="ARBA00021697"/>
    </source>
</evidence>
<proteinExistence type="inferred from homology"/>
<feature type="binding site" evidence="14">
    <location>
        <position position="196"/>
    </location>
    <ligand>
        <name>Mg(2+)</name>
        <dbReference type="ChEBI" id="CHEBI:18420"/>
        <label>1</label>
        <note>catalytic</note>
    </ligand>
</feature>
<evidence type="ECO:0000256" key="11">
    <source>
        <dbReference type="ARBA" id="ARBA00049158"/>
    </source>
</evidence>
<feature type="binding site" evidence="14">
    <location>
        <position position="178"/>
    </location>
    <ligand>
        <name>Mg(2+)</name>
        <dbReference type="ChEBI" id="CHEBI:18420"/>
        <label>1</label>
        <note>catalytic</note>
    </ligand>
</feature>
<dbReference type="InterPro" id="IPR000760">
    <property type="entry name" value="Inositol_monophosphatase-like"/>
</dbReference>
<comment type="cofactor">
    <cofactor evidence="1 14">
        <name>Mg(2+)</name>
        <dbReference type="ChEBI" id="CHEBI:18420"/>
    </cofactor>
</comment>
<evidence type="ECO:0000256" key="14">
    <source>
        <dbReference type="PIRSR" id="PIRSR600760-2"/>
    </source>
</evidence>
<dbReference type="EC" id="3.1.3.15" evidence="4 13"/>
<protein>
    <recommendedName>
        <fullName evidence="5 13">Histidinol-phosphatase</fullName>
        <ecNumber evidence="4 13">3.1.3.15</ecNumber>
    </recommendedName>
</protein>
<accession>A0A857L0C4</accession>
<evidence type="ECO:0000256" key="1">
    <source>
        <dbReference type="ARBA" id="ARBA00001946"/>
    </source>
</evidence>
<feature type="region of interest" description="Disordered" evidence="15">
    <location>
        <begin position="66"/>
        <end position="106"/>
    </location>
</feature>
<dbReference type="PRINTS" id="PR00377">
    <property type="entry name" value="IMPHPHTASES"/>
</dbReference>
<keyword evidence="7 14" id="KW-0479">Metal-binding</keyword>
<evidence type="ECO:0000256" key="2">
    <source>
        <dbReference type="ARBA" id="ARBA00004970"/>
    </source>
</evidence>
<comment type="similarity">
    <text evidence="3">Belongs to the inositol monophosphatase superfamily.</text>
</comment>
<gene>
    <name evidence="16" type="primary">hisN</name>
    <name evidence="16" type="ORF">GII30_17045</name>
</gene>
<name>A0A857L0C4_9ACTN</name>
<evidence type="ECO:0000256" key="3">
    <source>
        <dbReference type="ARBA" id="ARBA00009759"/>
    </source>
</evidence>
<evidence type="ECO:0000313" key="16">
    <source>
        <dbReference type="EMBL" id="QHN40621.1"/>
    </source>
</evidence>
<keyword evidence="8 16" id="KW-0378">Hydrolase</keyword>
<evidence type="ECO:0000256" key="15">
    <source>
        <dbReference type="SAM" id="MobiDB-lite"/>
    </source>
</evidence>
<dbReference type="NCBIfam" id="TIGR02067">
    <property type="entry name" value="his_9_HisN"/>
    <property type="match status" value="1"/>
</dbReference>
<evidence type="ECO:0000256" key="12">
    <source>
        <dbReference type="ARBA" id="ARBA00053547"/>
    </source>
</evidence>
<evidence type="ECO:0000256" key="4">
    <source>
        <dbReference type="ARBA" id="ARBA00013085"/>
    </source>
</evidence>
<organism evidence="16">
    <name type="scientific">Gordonia amarae</name>
    <dbReference type="NCBI Taxonomy" id="36821"/>
    <lineage>
        <taxon>Bacteria</taxon>
        <taxon>Bacillati</taxon>
        <taxon>Actinomycetota</taxon>
        <taxon>Actinomycetes</taxon>
        <taxon>Mycobacteriales</taxon>
        <taxon>Gordoniaceae</taxon>
        <taxon>Gordonia</taxon>
    </lineage>
</organism>
<comment type="pathway">
    <text evidence="2">Amino-acid biosynthesis; L-histidine biosynthesis; L-histidine from 5-phospho-alpha-D-ribose 1-diphosphate: step 8/9.</text>
</comment>
<dbReference type="PANTHER" id="PTHR43200">
    <property type="entry name" value="PHOSPHATASE"/>
    <property type="match status" value="1"/>
</dbReference>
<comment type="catalytic activity">
    <reaction evidence="11">
        <text>L-histidinol phosphate + H2O = L-histidinol + phosphate</text>
        <dbReference type="Rhea" id="RHEA:14465"/>
        <dbReference type="ChEBI" id="CHEBI:15377"/>
        <dbReference type="ChEBI" id="CHEBI:43474"/>
        <dbReference type="ChEBI" id="CHEBI:57699"/>
        <dbReference type="ChEBI" id="CHEBI:57980"/>
        <dbReference type="EC" id="3.1.3.15"/>
    </reaction>
</comment>
<dbReference type="Gene3D" id="3.30.540.10">
    <property type="entry name" value="Fructose-1,6-Bisphosphatase, subunit A, domain 1"/>
    <property type="match status" value="1"/>
</dbReference>
<dbReference type="PANTHER" id="PTHR43200:SF6">
    <property type="entry name" value="3'(2'),5'-BISPHOSPHATE NUCLEOTIDASE"/>
    <property type="match status" value="1"/>
</dbReference>
<feature type="binding site" evidence="14">
    <location>
        <position position="194"/>
    </location>
    <ligand>
        <name>Mg(2+)</name>
        <dbReference type="ChEBI" id="CHEBI:18420"/>
        <label>1</label>
        <note>catalytic</note>
    </ligand>
</feature>
<dbReference type="Pfam" id="PF00459">
    <property type="entry name" value="Inositol_P"/>
    <property type="match status" value="1"/>
</dbReference>
<dbReference type="InterPro" id="IPR051090">
    <property type="entry name" value="Inositol_monoP_superfamily"/>
</dbReference>
<evidence type="ECO:0000256" key="7">
    <source>
        <dbReference type="ARBA" id="ARBA00022723"/>
    </source>
</evidence>
<feature type="compositionally biased region" description="Basic and acidic residues" evidence="15">
    <location>
        <begin position="81"/>
        <end position="93"/>
    </location>
</feature>
<dbReference type="AlphaFoldDB" id="A0A857L0C4"/>
<dbReference type="Gene3D" id="3.40.190.80">
    <property type="match status" value="1"/>
</dbReference>
<dbReference type="GO" id="GO:0004401">
    <property type="term" value="F:histidinol-phosphatase activity"/>
    <property type="evidence" value="ECO:0007669"/>
    <property type="project" value="UniProtKB-UniRule"/>
</dbReference>
<dbReference type="InterPro" id="IPR011809">
    <property type="entry name" value="His_9_proposed"/>
</dbReference>
<dbReference type="InterPro" id="IPR020583">
    <property type="entry name" value="Inositol_monoP_metal-BS"/>
</dbReference>
<evidence type="ECO:0000256" key="6">
    <source>
        <dbReference type="ARBA" id="ARBA00022605"/>
    </source>
</evidence>
<dbReference type="EMBL" id="CP045810">
    <property type="protein sequence ID" value="QHN40621.1"/>
    <property type="molecule type" value="Genomic_DNA"/>
</dbReference>
<evidence type="ECO:0000256" key="8">
    <source>
        <dbReference type="ARBA" id="ARBA00022801"/>
    </source>
</evidence>
<keyword evidence="9 14" id="KW-0460">Magnesium</keyword>
<keyword evidence="6" id="KW-0028">Amino-acid biosynthesis</keyword>
<dbReference type="GO" id="GO:0000105">
    <property type="term" value="P:L-histidine biosynthetic process"/>
    <property type="evidence" value="ECO:0007669"/>
    <property type="project" value="UniProtKB-UniRule"/>
</dbReference>
<feature type="binding site" evidence="14">
    <location>
        <position position="197"/>
    </location>
    <ligand>
        <name>Mg(2+)</name>
        <dbReference type="ChEBI" id="CHEBI:18420"/>
        <label>1</label>
        <note>catalytic</note>
    </ligand>
</feature>
<evidence type="ECO:0000256" key="9">
    <source>
        <dbReference type="ARBA" id="ARBA00022842"/>
    </source>
</evidence>
<reference evidence="16" key="1">
    <citation type="journal article" date="2021" name="Nat. Microbiol.">
        <title>Cocultivation of an ultrasmall environmental parasitic bacterium with lytic ability against bacteria associated with wastewater foams.</title>
        <authorList>
            <person name="Batinovic S."/>
            <person name="Rose J.J.A."/>
            <person name="Ratcliffe J."/>
            <person name="Seviour R.J."/>
            <person name="Petrovski S."/>
        </authorList>
    </citation>
    <scope>NUCLEOTIDE SEQUENCE</scope>
    <source>
        <strain evidence="16">CON44</strain>
    </source>
</reference>
<sequence>MGPRPERPDDQRPVHLRRVGLRTGDGARDGAVAVAVLVCLSRPLGHTGHCERALHVLRGRGLRQSLSAASTPPLHHQHHEHGHEHDDEDELKHGRQPTGATLAPVPAENPFTIADDLELALSLAESADALTMRRFGAVDLRVDDKPDLTPVSDADLACEALVRERLAAMRPGDEILGEEFGGDAVLSGRQWVIDPIDGTKNFVRGVPVWATLIALLVDGVPVVGVVSAPALRRRWWAGSGQGAFVAFDDQPAHAISASGVAHLESSSLSFSSISGWAERGLREKFFDLTDEVWRVRAYGDFFSYCLVAEGAVDIACEPEVSLWDLAPLDIIVREAGGRFTALDGTSGPGGGNAVATNGHLHDAVLSALAP</sequence>
<evidence type="ECO:0000256" key="10">
    <source>
        <dbReference type="ARBA" id="ARBA00023102"/>
    </source>
</evidence>
<dbReference type="GO" id="GO:0046872">
    <property type="term" value="F:metal ion binding"/>
    <property type="evidence" value="ECO:0007669"/>
    <property type="project" value="UniProtKB-KW"/>
</dbReference>
<dbReference type="PROSITE" id="PS00629">
    <property type="entry name" value="IMP_1"/>
    <property type="match status" value="1"/>
</dbReference>
<comment type="function">
    <text evidence="12">Catalyzes the dephosphorylation of histidinol-phosphate to histidinol, the direct precursor of histidine.</text>
</comment>
<keyword evidence="10" id="KW-0368">Histidine biosynthesis</keyword>
<evidence type="ECO:0000256" key="13">
    <source>
        <dbReference type="NCBIfam" id="TIGR02067"/>
    </source>
</evidence>
<dbReference type="SUPFAM" id="SSF56655">
    <property type="entry name" value="Carbohydrate phosphatase"/>
    <property type="match status" value="1"/>
</dbReference>
<feature type="binding site" evidence="14">
    <location>
        <position position="324"/>
    </location>
    <ligand>
        <name>Mg(2+)</name>
        <dbReference type="ChEBI" id="CHEBI:18420"/>
        <label>1</label>
        <note>catalytic</note>
    </ligand>
</feature>